<dbReference type="InterPro" id="IPR002155">
    <property type="entry name" value="Thiolase"/>
</dbReference>
<dbReference type="OrthoDB" id="9790314at2"/>
<dbReference type="InterPro" id="IPR055140">
    <property type="entry name" value="Thiolase_C_2"/>
</dbReference>
<dbReference type="InterPro" id="IPR016039">
    <property type="entry name" value="Thiolase-like"/>
</dbReference>
<accession>A0P0E8</accession>
<dbReference type="RefSeq" id="WP_006938511.1">
    <property type="nucleotide sequence ID" value="NZ_AAUW01000020.1"/>
</dbReference>
<dbReference type="Gene3D" id="3.40.47.10">
    <property type="match status" value="1"/>
</dbReference>
<proteinExistence type="predicted"/>
<feature type="domain" description="Thiolase C-terminal" evidence="1">
    <location>
        <begin position="255"/>
        <end position="372"/>
    </location>
</feature>
<dbReference type="eggNOG" id="COG0183">
    <property type="taxonomic scope" value="Bacteria"/>
</dbReference>
<dbReference type="PIRSF" id="PIRSF000429">
    <property type="entry name" value="Ac-CoA_Ac_transf"/>
    <property type="match status" value="1"/>
</dbReference>
<organism evidence="2 3">
    <name type="scientific">Roseibium aggregatum (strain ATCC 25650 / DSM 13394 / JCM 20685 / NBRC 16684 / NCIMB 2208 / IAM 12614 / B1)</name>
    <name type="common">Stappia aggregata</name>
    <dbReference type="NCBI Taxonomy" id="384765"/>
    <lineage>
        <taxon>Bacteria</taxon>
        <taxon>Pseudomonadati</taxon>
        <taxon>Pseudomonadota</taxon>
        <taxon>Alphaproteobacteria</taxon>
        <taxon>Hyphomicrobiales</taxon>
        <taxon>Stappiaceae</taxon>
        <taxon>Roseibium</taxon>
    </lineage>
</organism>
<protein>
    <recommendedName>
        <fullName evidence="1">Thiolase C-terminal domain-containing protein</fullName>
    </recommendedName>
</protein>
<evidence type="ECO:0000313" key="3">
    <source>
        <dbReference type="Proteomes" id="UP000004848"/>
    </source>
</evidence>
<evidence type="ECO:0000259" key="1">
    <source>
        <dbReference type="Pfam" id="PF22691"/>
    </source>
</evidence>
<gene>
    <name evidence="2" type="ORF">SIAM614_30636</name>
</gene>
<dbReference type="PANTHER" id="PTHR42870">
    <property type="entry name" value="ACETYL-COA C-ACETYLTRANSFERASE"/>
    <property type="match status" value="1"/>
</dbReference>
<dbReference type="GeneID" id="68848995"/>
<dbReference type="AlphaFoldDB" id="A0P0E8"/>
<dbReference type="CDD" id="cd00829">
    <property type="entry name" value="SCP-x_thiolase"/>
    <property type="match status" value="1"/>
</dbReference>
<dbReference type="PANTHER" id="PTHR42870:SF1">
    <property type="entry name" value="NON-SPECIFIC LIPID-TRANSFER PROTEIN-LIKE 2"/>
    <property type="match status" value="1"/>
</dbReference>
<comment type="caution">
    <text evidence="2">The sequence shown here is derived from an EMBL/GenBank/DDBJ whole genome shotgun (WGS) entry which is preliminary data.</text>
</comment>
<dbReference type="EMBL" id="AAUW01000020">
    <property type="protein sequence ID" value="EAV41556.1"/>
    <property type="molecule type" value="Genomic_DNA"/>
</dbReference>
<dbReference type="Pfam" id="PF22691">
    <property type="entry name" value="Thiolase_C_1"/>
    <property type="match status" value="1"/>
</dbReference>
<reference evidence="2 3" key="1">
    <citation type="submission" date="2006-05" db="EMBL/GenBank/DDBJ databases">
        <authorList>
            <person name="King G."/>
            <person name="Ferriera S."/>
            <person name="Johnson J."/>
            <person name="Kravitz S."/>
            <person name="Beeson K."/>
            <person name="Sutton G."/>
            <person name="Rogers Y.-H."/>
            <person name="Friedman R."/>
            <person name="Frazier M."/>
            <person name="Venter J.C."/>
        </authorList>
    </citation>
    <scope>NUCLEOTIDE SEQUENCE [LARGE SCALE GENOMIC DNA]</scope>
    <source>
        <strain evidence="3">ATCC 25650 / DSM 13394 / JCM 20685 / NBRC 16684 / NCIMB 2208 / IAM 12614 / B1</strain>
    </source>
</reference>
<dbReference type="Proteomes" id="UP000004848">
    <property type="component" value="Unassembled WGS sequence"/>
</dbReference>
<sequence>MGKRQSYEGVAVTAPVSVPYQRYSIETAHWWIASALRGSLQAAGLRPADIDGFSVASFTLFPDTAVGLTQHLGLCPRWLENIPMGGASGVIALRRAARAVQAGDADIVACVAGDTNHIDSFRNLLSSFSRFAQDASYPYGFGGPNANFALLTDRYMQEYGATREDFGMICVAQRDNALRNPNALMKKPLTLEQYLEARPIADPIALFDCVMPCAGSECFLVMSVEEAQRRNLPYAVIGGTIERHNAHAQDPVQLRGGWTLDVEELYAMADCTPDDIDLLQTYDDYPVISMMQIEDLGFCDKGGAPDFVRNRDLTITGDFPHNTSGGQLSAGQAGAAGGFIGLVEALRQVLGSAGGTQVADATTAMVSGFGMINYDRGICTSAAIVKTGSPA</sequence>
<name>A0P0E8_ROSAI</name>
<dbReference type="GO" id="GO:0003988">
    <property type="term" value="F:acetyl-CoA C-acyltransferase activity"/>
    <property type="evidence" value="ECO:0007669"/>
    <property type="project" value="UniProtKB-ARBA"/>
</dbReference>
<evidence type="ECO:0000313" key="2">
    <source>
        <dbReference type="EMBL" id="EAV41556.1"/>
    </source>
</evidence>
<dbReference type="SUPFAM" id="SSF53901">
    <property type="entry name" value="Thiolase-like"/>
    <property type="match status" value="1"/>
</dbReference>